<dbReference type="InterPro" id="IPR000600">
    <property type="entry name" value="ROK"/>
</dbReference>
<dbReference type="Gene3D" id="3.30.420.40">
    <property type="match status" value="2"/>
</dbReference>
<dbReference type="InterPro" id="IPR036390">
    <property type="entry name" value="WH_DNA-bd_sf"/>
</dbReference>
<dbReference type="InterPro" id="IPR036388">
    <property type="entry name" value="WH-like_DNA-bd_sf"/>
</dbReference>
<comment type="caution">
    <text evidence="2">The sequence shown here is derived from an EMBL/GenBank/DDBJ whole genome shotgun (WGS) entry which is preliminary data.</text>
</comment>
<gene>
    <name evidence="2" type="ORF">ACFFGY_17875</name>
</gene>
<evidence type="ECO:0000313" key="2">
    <source>
        <dbReference type="EMBL" id="MFC0410126.1"/>
    </source>
</evidence>
<dbReference type="InterPro" id="IPR043129">
    <property type="entry name" value="ATPase_NBD"/>
</dbReference>
<feature type="domain" description="HTH marR-type" evidence="1">
    <location>
        <begin position="13"/>
        <end position="64"/>
    </location>
</feature>
<dbReference type="SUPFAM" id="SSF46785">
    <property type="entry name" value="Winged helix' DNA-binding domain"/>
    <property type="match status" value="1"/>
</dbReference>
<name>A0ABV6JWN0_9PROT</name>
<sequence length="400" mass="42030">MKTADPEFMRAINRYHVIDAIRRAGPIARVGITERTELSPATVSAITAALIEEGLVQVQRLPSNGDAARGRPRVLLDLNGAAYTVVGVKLSAHRIGVAVTDARGEPLAELVLPLRVSRQSPGVVADLVEDGVRRCVADAGLRMEQISGIGIGLPGVIDGNTGVSHWSPVLGLSPVPFAEAVAQRLGTAAILENDAGLVALAEHWFGHGRDLSDFAVVTVENSLGLGLIVDGRLHRGAHGVGPELGHVKVVAGGRPCRCGQHGCLDAYASDWGLLRLGEEAGLLLPGDDTPERIALLVERALGGDPAAAALFRQAGSLLGLAVANLINLLNPPRIILTGEGLRAGALLREPLLEAVAANVLPTLREASEILFHAWGDEMWARGAATIVLRRIYEAPWNNAA</sequence>
<dbReference type="Pfam" id="PF01047">
    <property type="entry name" value="MarR"/>
    <property type="match status" value="1"/>
</dbReference>
<dbReference type="Proteomes" id="UP001589865">
    <property type="component" value="Unassembled WGS sequence"/>
</dbReference>
<dbReference type="Pfam" id="PF00480">
    <property type="entry name" value="ROK"/>
    <property type="match status" value="1"/>
</dbReference>
<proteinExistence type="predicted"/>
<dbReference type="EMBL" id="JBHLUN010000013">
    <property type="protein sequence ID" value="MFC0410126.1"/>
    <property type="molecule type" value="Genomic_DNA"/>
</dbReference>
<protein>
    <submittedName>
        <fullName evidence="2">ROK family protein</fullName>
    </submittedName>
</protein>
<evidence type="ECO:0000259" key="1">
    <source>
        <dbReference type="Pfam" id="PF01047"/>
    </source>
</evidence>
<dbReference type="SUPFAM" id="SSF53067">
    <property type="entry name" value="Actin-like ATPase domain"/>
    <property type="match status" value="1"/>
</dbReference>
<evidence type="ECO:0000313" key="3">
    <source>
        <dbReference type="Proteomes" id="UP001589865"/>
    </source>
</evidence>
<dbReference type="Gene3D" id="1.10.10.10">
    <property type="entry name" value="Winged helix-like DNA-binding domain superfamily/Winged helix DNA-binding domain"/>
    <property type="match status" value="1"/>
</dbReference>
<dbReference type="CDD" id="cd24073">
    <property type="entry name" value="ASKHA_ATPase_ROK_CYANR"/>
    <property type="match status" value="1"/>
</dbReference>
<reference evidence="2 3" key="1">
    <citation type="submission" date="2024-09" db="EMBL/GenBank/DDBJ databases">
        <authorList>
            <person name="Sun Q."/>
            <person name="Mori K."/>
        </authorList>
    </citation>
    <scope>NUCLEOTIDE SEQUENCE [LARGE SCALE GENOMIC DNA]</scope>
    <source>
        <strain evidence="2 3">TBRC 5777</strain>
    </source>
</reference>
<organism evidence="2 3">
    <name type="scientific">Roseomonas elaeocarpi</name>
    <dbReference type="NCBI Taxonomy" id="907779"/>
    <lineage>
        <taxon>Bacteria</taxon>
        <taxon>Pseudomonadati</taxon>
        <taxon>Pseudomonadota</taxon>
        <taxon>Alphaproteobacteria</taxon>
        <taxon>Acetobacterales</taxon>
        <taxon>Roseomonadaceae</taxon>
        <taxon>Roseomonas</taxon>
    </lineage>
</organism>
<dbReference type="PANTHER" id="PTHR18964:SF173">
    <property type="entry name" value="GLUCOKINASE"/>
    <property type="match status" value="1"/>
</dbReference>
<dbReference type="InterPro" id="IPR000835">
    <property type="entry name" value="HTH_MarR-typ"/>
</dbReference>
<accession>A0ABV6JWN0</accession>
<dbReference type="RefSeq" id="WP_377045878.1">
    <property type="nucleotide sequence ID" value="NZ_JBHLUN010000013.1"/>
</dbReference>
<dbReference type="PANTHER" id="PTHR18964">
    <property type="entry name" value="ROK (REPRESSOR, ORF, KINASE) FAMILY"/>
    <property type="match status" value="1"/>
</dbReference>
<keyword evidence="3" id="KW-1185">Reference proteome</keyword>